<name>A0A521BQ59_9ACTN</name>
<feature type="domain" description="Hemerythrin-like" evidence="1">
    <location>
        <begin position="8"/>
        <end position="132"/>
    </location>
</feature>
<dbReference type="Gene3D" id="1.20.120.520">
    <property type="entry name" value="nmb1532 protein domain like"/>
    <property type="match status" value="1"/>
</dbReference>
<dbReference type="EMBL" id="FXTJ01000001">
    <property type="protein sequence ID" value="SMO49205.1"/>
    <property type="molecule type" value="Genomic_DNA"/>
</dbReference>
<protein>
    <submittedName>
        <fullName evidence="2">Hemerythrin HHE cation binding domain-containing protein</fullName>
    </submittedName>
</protein>
<dbReference type="AlphaFoldDB" id="A0A521BQ59"/>
<accession>A0A521BQ59</accession>
<dbReference type="Pfam" id="PF01814">
    <property type="entry name" value="Hemerythrin"/>
    <property type="match status" value="1"/>
</dbReference>
<gene>
    <name evidence="2" type="ORF">SAMN06273567_101924</name>
</gene>
<evidence type="ECO:0000259" key="1">
    <source>
        <dbReference type="Pfam" id="PF01814"/>
    </source>
</evidence>
<proteinExistence type="predicted"/>
<evidence type="ECO:0000313" key="3">
    <source>
        <dbReference type="Proteomes" id="UP000317484"/>
    </source>
</evidence>
<reference evidence="2 3" key="1">
    <citation type="submission" date="2017-05" db="EMBL/GenBank/DDBJ databases">
        <authorList>
            <person name="Varghese N."/>
            <person name="Submissions S."/>
        </authorList>
    </citation>
    <scope>NUCLEOTIDE SEQUENCE [LARGE SCALE GENOMIC DNA]</scope>
    <source>
        <strain evidence="2 3">DSM 46834</strain>
    </source>
</reference>
<sequence length="167" mass="17628">MPHPLGAELRRIHDTLRADLRALRTAASGGAPPDARRTLPAHCLAFCAALTAHHTGEDAGAFPALAQRFPELEPVLEKMAEDHVWISGILARVEELAGELAASGTSPRLAGELEGLAAIVESHFSFEERRITAALDRLPGVAPLQDPPASVRAVGGRGVLTQENSAL</sequence>
<dbReference type="Proteomes" id="UP000317484">
    <property type="component" value="Unassembled WGS sequence"/>
</dbReference>
<dbReference type="CDD" id="cd12108">
    <property type="entry name" value="Hr-like"/>
    <property type="match status" value="1"/>
</dbReference>
<organism evidence="2 3">
    <name type="scientific">Geodermatophilus aquaeductus</name>
    <dbReference type="NCBI Taxonomy" id="1564161"/>
    <lineage>
        <taxon>Bacteria</taxon>
        <taxon>Bacillati</taxon>
        <taxon>Actinomycetota</taxon>
        <taxon>Actinomycetes</taxon>
        <taxon>Geodermatophilales</taxon>
        <taxon>Geodermatophilaceae</taxon>
        <taxon>Geodermatophilus</taxon>
    </lineage>
</organism>
<dbReference type="RefSeq" id="WP_221888022.1">
    <property type="nucleotide sequence ID" value="NZ_FXTJ01000001.1"/>
</dbReference>
<dbReference type="InterPro" id="IPR012312">
    <property type="entry name" value="Hemerythrin-like"/>
</dbReference>
<keyword evidence="3" id="KW-1185">Reference proteome</keyword>
<evidence type="ECO:0000313" key="2">
    <source>
        <dbReference type="EMBL" id="SMO49205.1"/>
    </source>
</evidence>